<dbReference type="AlphaFoldDB" id="A0A9W9QZC9"/>
<gene>
    <name evidence="1" type="ORF">N7541_008579</name>
</gene>
<name>A0A9W9QZC9_PENBR</name>
<sequence>MIRYNPFGGAKSLGQIGRRLSDLIYLREARNVDWCLYTAGKPLVHTPRDLEQFTATCAQRFGFPHGQ</sequence>
<reference evidence="1" key="1">
    <citation type="submission" date="2022-12" db="EMBL/GenBank/DDBJ databases">
        <authorList>
            <person name="Petersen C."/>
        </authorList>
    </citation>
    <scope>NUCLEOTIDE SEQUENCE</scope>
    <source>
        <strain evidence="1">IBT 35675</strain>
    </source>
</reference>
<dbReference type="Proteomes" id="UP001148299">
    <property type="component" value="Unassembled WGS sequence"/>
</dbReference>
<evidence type="ECO:0000313" key="1">
    <source>
        <dbReference type="EMBL" id="KAJ5350852.1"/>
    </source>
</evidence>
<accession>A0A9W9QZC9</accession>
<dbReference type="EMBL" id="JAPZBR010000006">
    <property type="protein sequence ID" value="KAJ5350852.1"/>
    <property type="molecule type" value="Genomic_DNA"/>
</dbReference>
<comment type="caution">
    <text evidence="1">The sequence shown here is derived from an EMBL/GenBank/DDBJ whole genome shotgun (WGS) entry which is preliminary data.</text>
</comment>
<proteinExistence type="predicted"/>
<reference evidence="1" key="2">
    <citation type="journal article" date="2023" name="IMA Fungus">
        <title>Comparative genomic study of the Penicillium genus elucidates a diverse pangenome and 15 lateral gene transfer events.</title>
        <authorList>
            <person name="Petersen C."/>
            <person name="Sorensen T."/>
            <person name="Nielsen M.R."/>
            <person name="Sondergaard T.E."/>
            <person name="Sorensen J.L."/>
            <person name="Fitzpatrick D.A."/>
            <person name="Frisvad J.C."/>
            <person name="Nielsen K.L."/>
        </authorList>
    </citation>
    <scope>NUCLEOTIDE SEQUENCE</scope>
    <source>
        <strain evidence="1">IBT 35675</strain>
    </source>
</reference>
<protein>
    <submittedName>
        <fullName evidence="1">Uncharacterized protein</fullName>
    </submittedName>
</protein>
<organism evidence="1 2">
    <name type="scientific">Penicillium brevicompactum</name>
    <dbReference type="NCBI Taxonomy" id="5074"/>
    <lineage>
        <taxon>Eukaryota</taxon>
        <taxon>Fungi</taxon>
        <taxon>Dikarya</taxon>
        <taxon>Ascomycota</taxon>
        <taxon>Pezizomycotina</taxon>
        <taxon>Eurotiomycetes</taxon>
        <taxon>Eurotiomycetidae</taxon>
        <taxon>Eurotiales</taxon>
        <taxon>Aspergillaceae</taxon>
        <taxon>Penicillium</taxon>
    </lineage>
</organism>
<keyword evidence="2" id="KW-1185">Reference proteome</keyword>
<evidence type="ECO:0000313" key="2">
    <source>
        <dbReference type="Proteomes" id="UP001148299"/>
    </source>
</evidence>